<protein>
    <submittedName>
        <fullName evidence="2">Uncharacterized protein</fullName>
    </submittedName>
</protein>
<dbReference type="Proteomes" id="UP000233551">
    <property type="component" value="Unassembled WGS sequence"/>
</dbReference>
<feature type="compositionally biased region" description="Polar residues" evidence="1">
    <location>
        <begin position="59"/>
        <end position="72"/>
    </location>
</feature>
<evidence type="ECO:0000313" key="2">
    <source>
        <dbReference type="EMBL" id="PKI77029.1"/>
    </source>
</evidence>
<sequence>MHTRTHCSLRRPPEQGCPEFLVNGLPGRQHASARLVKWSCSGQSRSWGRKHNIFPGQRLSPNWRSAATTSDNPAPHRTIKKKTTQPTQSSFSPAQTDFSSPRPRSGQTNWRPQTSISANHSPQFRGPNVWADVEGADVKLSGLSEAQFRRLLSLMDPDNGQSEPSSGKTFDTGKFIHRLGNRFRHMTGRVDQLIDVVPVSGGPLIHVPHGVTRPSHHHPFGFIIDF</sequence>
<comment type="caution">
    <text evidence="2">The sequence shown here is derived from an EMBL/GenBank/DDBJ whole genome shotgun (WGS) entry which is preliminary data.</text>
</comment>
<feature type="region of interest" description="Disordered" evidence="1">
    <location>
        <begin position="44"/>
        <end position="125"/>
    </location>
</feature>
<reference evidence="2 3" key="1">
    <citation type="submission" date="2017-11" db="EMBL/GenBank/DDBJ databases">
        <title>De-novo sequencing of pomegranate (Punica granatum L.) genome.</title>
        <authorList>
            <person name="Akparov Z."/>
            <person name="Amiraslanov A."/>
            <person name="Hajiyeva S."/>
            <person name="Abbasov M."/>
            <person name="Kaur K."/>
            <person name="Hamwieh A."/>
            <person name="Solovyev V."/>
            <person name="Salamov A."/>
            <person name="Braich B."/>
            <person name="Kosarev P."/>
            <person name="Mahmoud A."/>
            <person name="Hajiyev E."/>
            <person name="Babayeva S."/>
            <person name="Izzatullayeva V."/>
            <person name="Mammadov A."/>
            <person name="Mammadov A."/>
            <person name="Sharifova S."/>
            <person name="Ojaghi J."/>
            <person name="Eynullazada K."/>
            <person name="Bayramov B."/>
            <person name="Abdulazimova A."/>
            <person name="Shahmuradov I."/>
        </authorList>
    </citation>
    <scope>NUCLEOTIDE SEQUENCE [LARGE SCALE GENOMIC DNA]</scope>
    <source>
        <strain evidence="3">cv. AG2017</strain>
        <tissue evidence="2">Leaf</tissue>
    </source>
</reference>
<organism evidence="2 3">
    <name type="scientific">Punica granatum</name>
    <name type="common">Pomegranate</name>
    <dbReference type="NCBI Taxonomy" id="22663"/>
    <lineage>
        <taxon>Eukaryota</taxon>
        <taxon>Viridiplantae</taxon>
        <taxon>Streptophyta</taxon>
        <taxon>Embryophyta</taxon>
        <taxon>Tracheophyta</taxon>
        <taxon>Spermatophyta</taxon>
        <taxon>Magnoliopsida</taxon>
        <taxon>eudicotyledons</taxon>
        <taxon>Gunneridae</taxon>
        <taxon>Pentapetalae</taxon>
        <taxon>rosids</taxon>
        <taxon>malvids</taxon>
        <taxon>Myrtales</taxon>
        <taxon>Lythraceae</taxon>
        <taxon>Punica</taxon>
    </lineage>
</organism>
<proteinExistence type="predicted"/>
<evidence type="ECO:0000313" key="3">
    <source>
        <dbReference type="Proteomes" id="UP000233551"/>
    </source>
</evidence>
<feature type="compositionally biased region" description="Polar residues" evidence="1">
    <location>
        <begin position="105"/>
        <end position="122"/>
    </location>
</feature>
<name>A0A2I0L8J8_PUNGR</name>
<dbReference type="EMBL" id="PGOL01000105">
    <property type="protein sequence ID" value="PKI77029.1"/>
    <property type="molecule type" value="Genomic_DNA"/>
</dbReference>
<gene>
    <name evidence="2" type="ORF">CRG98_002532</name>
</gene>
<keyword evidence="3" id="KW-1185">Reference proteome</keyword>
<accession>A0A2I0L8J8</accession>
<evidence type="ECO:0000256" key="1">
    <source>
        <dbReference type="SAM" id="MobiDB-lite"/>
    </source>
</evidence>
<dbReference type="AlphaFoldDB" id="A0A2I0L8J8"/>
<feature type="compositionally biased region" description="Polar residues" evidence="1">
    <location>
        <begin position="84"/>
        <end position="99"/>
    </location>
</feature>